<name>A0ABX1W3X6_9SPHI</name>
<reference evidence="2 3" key="1">
    <citation type="submission" date="2020-05" db="EMBL/GenBank/DDBJ databases">
        <authorList>
            <person name="Khan S.A."/>
            <person name="Jeon C.O."/>
            <person name="Chun B.H."/>
        </authorList>
    </citation>
    <scope>NUCLEOTIDE SEQUENCE [LARGE SCALE GENOMIC DNA]</scope>
    <source>
        <strain evidence="2 3">S1162</strain>
    </source>
</reference>
<protein>
    <submittedName>
        <fullName evidence="2">Uncharacterized protein</fullName>
    </submittedName>
</protein>
<evidence type="ECO:0000313" key="2">
    <source>
        <dbReference type="EMBL" id="NNU33695.1"/>
    </source>
</evidence>
<evidence type="ECO:0000256" key="1">
    <source>
        <dbReference type="SAM" id="Coils"/>
    </source>
</evidence>
<sequence length="212" mass="24815">MVEKGNIQNRLEFLNDQIKTVEYLELLRAEIEELSARIAILKVQISNVEKDQSQKLDVAMRKIKDNTMHILRNDLERQLEFKNPQNVEIDFLRDTYSLNDSNNFSASSKTYFKNAVLFAIFFASLELKFFRYPRFIVCDNMEDKGMEKVRTQNFQEVISAMSEKFKDVDHQIIFTTSMISDKLNNTSLCVGPEYQRNNKSLNIKTNGLPCFK</sequence>
<comment type="caution">
    <text evidence="2">The sequence shown here is derived from an EMBL/GenBank/DDBJ whole genome shotgun (WGS) entry which is preliminary data.</text>
</comment>
<accession>A0ABX1W3X6</accession>
<organism evidence="2 3">
    <name type="scientific">Mucilaginibacter humi</name>
    <dbReference type="NCBI Taxonomy" id="2732510"/>
    <lineage>
        <taxon>Bacteria</taxon>
        <taxon>Pseudomonadati</taxon>
        <taxon>Bacteroidota</taxon>
        <taxon>Sphingobacteriia</taxon>
        <taxon>Sphingobacteriales</taxon>
        <taxon>Sphingobacteriaceae</taxon>
        <taxon>Mucilaginibacter</taxon>
    </lineage>
</organism>
<dbReference type="Proteomes" id="UP000566071">
    <property type="component" value="Unassembled WGS sequence"/>
</dbReference>
<feature type="coiled-coil region" evidence="1">
    <location>
        <begin position="24"/>
        <end position="51"/>
    </location>
</feature>
<evidence type="ECO:0000313" key="3">
    <source>
        <dbReference type="Proteomes" id="UP000566071"/>
    </source>
</evidence>
<keyword evidence="3" id="KW-1185">Reference proteome</keyword>
<dbReference type="EMBL" id="JABFCR010000017">
    <property type="protein sequence ID" value="NNU33695.1"/>
    <property type="molecule type" value="Genomic_DNA"/>
</dbReference>
<dbReference type="RefSeq" id="WP_175269379.1">
    <property type="nucleotide sequence ID" value="NZ_JABFCR010000017.1"/>
</dbReference>
<gene>
    <name evidence="2" type="ORF">HK413_05215</name>
</gene>
<keyword evidence="1" id="KW-0175">Coiled coil</keyword>
<proteinExistence type="predicted"/>